<evidence type="ECO:0000313" key="3">
    <source>
        <dbReference type="Proteomes" id="UP001480595"/>
    </source>
</evidence>
<reference evidence="2 3" key="1">
    <citation type="submission" date="2023-01" db="EMBL/GenBank/DDBJ databases">
        <title>Analysis of 21 Apiospora genomes using comparative genomics revels a genus with tremendous synthesis potential of carbohydrate active enzymes and secondary metabolites.</title>
        <authorList>
            <person name="Sorensen T."/>
        </authorList>
    </citation>
    <scope>NUCLEOTIDE SEQUENCE [LARGE SCALE GENOMIC DNA]</scope>
    <source>
        <strain evidence="2 3">CBS 135458</strain>
    </source>
</reference>
<dbReference type="Pfam" id="PF09424">
    <property type="entry name" value="YqeY"/>
    <property type="match status" value="1"/>
</dbReference>
<comment type="subcellular location">
    <subcellularLocation>
        <location evidence="1">Mitochondrion</location>
    </subcellularLocation>
</comment>
<protein>
    <recommendedName>
        <fullName evidence="1">Altered inheritance of mitochondria protein 41</fullName>
    </recommendedName>
</protein>
<evidence type="ECO:0000256" key="1">
    <source>
        <dbReference type="RuleBase" id="RU365099"/>
    </source>
</evidence>
<dbReference type="EMBL" id="JAQQWL010000013">
    <property type="protein sequence ID" value="KAK8042682.1"/>
    <property type="molecule type" value="Genomic_DNA"/>
</dbReference>
<keyword evidence="1" id="KW-0496">Mitochondrion</keyword>
<name>A0ABR1T8D4_9PEZI</name>
<accession>A0ABR1T8D4</accession>
<gene>
    <name evidence="1" type="primary">AIM41</name>
    <name evidence="2" type="ORF">PG994_013165</name>
</gene>
<dbReference type="SUPFAM" id="SSF89095">
    <property type="entry name" value="GatB/YqeY motif"/>
    <property type="match status" value="1"/>
</dbReference>
<keyword evidence="3" id="KW-1185">Reference proteome</keyword>
<dbReference type="PANTHER" id="PTHR28055">
    <property type="entry name" value="ALTERED INHERITANCE OF MITOCHONDRIA PROTEIN 41, MITOCHONDRIAL"/>
    <property type="match status" value="1"/>
</dbReference>
<comment type="similarity">
    <text evidence="1">Belongs to the AIM41 family.</text>
</comment>
<dbReference type="RefSeq" id="XP_066709535.1">
    <property type="nucleotide sequence ID" value="XM_066864574.1"/>
</dbReference>
<comment type="caution">
    <text evidence="2">The sequence shown here is derived from an EMBL/GenBank/DDBJ whole genome shotgun (WGS) entry which is preliminary data.</text>
</comment>
<dbReference type="InterPro" id="IPR042184">
    <property type="entry name" value="YqeY/Aim41_N"/>
</dbReference>
<dbReference type="GeneID" id="92097637"/>
<dbReference type="Gene3D" id="1.10.1510.10">
    <property type="entry name" value="Uncharacterised protein YqeY/AIM41 PF09424, N-terminal domain"/>
    <property type="match status" value="1"/>
</dbReference>
<dbReference type="PANTHER" id="PTHR28055:SF1">
    <property type="entry name" value="ALTERED INHERITANCE OF MITOCHONDRIA PROTEIN 41, MITOCHONDRIAL"/>
    <property type="match status" value="1"/>
</dbReference>
<evidence type="ECO:0000313" key="2">
    <source>
        <dbReference type="EMBL" id="KAK8042682.1"/>
    </source>
</evidence>
<sequence length="214" mass="22640">MAFQAPKRLPLSLTRARFTTTTAATTWPAARPLLSIPNTTPLCRRPYSTDPPPPPLLQKLKADLKTAMRAKDAARLTVLRSVLAATLNASKTASPITTDAQLVALLRKTAWASRDAAAEFLLAGRDDLVEEEQAQIDILDEYVAGSGVQKVGADELRTIVAGIVTAMTSEGGVATGGKVQMGNVMKKLLAPGGPLEGKDVEKSELAKIVKEVVG</sequence>
<dbReference type="InterPro" id="IPR019004">
    <property type="entry name" value="YqeY/Aim41"/>
</dbReference>
<dbReference type="InterPro" id="IPR003789">
    <property type="entry name" value="Asn/Gln_tRNA_amidoTrase-B-like"/>
</dbReference>
<organism evidence="2 3">
    <name type="scientific">Apiospora phragmitis</name>
    <dbReference type="NCBI Taxonomy" id="2905665"/>
    <lineage>
        <taxon>Eukaryota</taxon>
        <taxon>Fungi</taxon>
        <taxon>Dikarya</taxon>
        <taxon>Ascomycota</taxon>
        <taxon>Pezizomycotina</taxon>
        <taxon>Sordariomycetes</taxon>
        <taxon>Xylariomycetidae</taxon>
        <taxon>Amphisphaeriales</taxon>
        <taxon>Apiosporaceae</taxon>
        <taxon>Apiospora</taxon>
    </lineage>
</organism>
<proteinExistence type="inferred from homology"/>
<dbReference type="Proteomes" id="UP001480595">
    <property type="component" value="Unassembled WGS sequence"/>
</dbReference>